<dbReference type="EMBL" id="SDHX01000001">
    <property type="protein sequence ID" value="RXK56232.1"/>
    <property type="molecule type" value="Genomic_DNA"/>
</dbReference>
<sequence length="855" mass="96181">MKRDVEKLGKASPFSLTTLCGQPEPFGRRRDRTPVSQPQISVVSAQPFQKSASWIWSAEGSHAAPSAPNRSPSHYQVRYFRRTFVVGDPAKARLTVHVSADSRYLFYCNGEFIGRGPAKGDINHHFYDTFNLTPHLRKGRNVLAAIVLDMSRVAHRPARLGPPCSVMTYTGGFVLEGVLTGKSGKVMADLRTDANWRVAIDRAHRFQNENTTFEGYHGYFEHRVSKFIPAGWNTTRFDDSGWPPAHVLFQAELRENRRDPTSPYGLMPRMIPMLEEAEPQNFPDAYIAGGGEVPAAWKKLLAAGRPLTLKPGTRIDLVLDMGRLTTAFPHLAVSGGAGSSFRLTYAEALRLPWNTSGAKLLGRQQSLANLASHFADESSGWTFDRRGKVTGWCDRWEPSGRDEVFEPLHWRAFRYVGLQITVGKQPLKVRAVRQRFTAYPYRIKARFRSSDPALDRIWQVGLHTMRMCSHETFEDCPHYEQMQYAGDTMITSQLALFTTGDARLSRQALYHFDWSRLTDGLTQSRYPSRLIQVIPAWSIHWISTLRDYLLCTGDRTTAADLLPGVHAVLDWYRRQAGPDGLPAKLPFWNITDWCPWWPRGVVPGADTGATCIHSAQFINALDETAWIVRQLGKPAEADALTAEAERLRRIAHATFWSEAEGLYFDRPGGPEISQYGNAWAVVAGFAGERERSILMRRFPEDAKLAPGSFFWWHTGFAALARCGRFDDLPRHLGPWHESVNCGLSTFVEENSYWRSLCHAWSAHPVLEFQQRILGVLPAEPGFARIAIRPHRCGLTHAKGSVCTPHGLVETGWRVEGERFLLEARVPGNIPTRVTLPDGTSREFAGGRIRLEGVLQ</sequence>
<dbReference type="Gene3D" id="2.60.420.10">
    <property type="entry name" value="Maltose phosphorylase, domain 3"/>
    <property type="match status" value="1"/>
</dbReference>
<dbReference type="Proteomes" id="UP000290218">
    <property type="component" value="Unassembled WGS sequence"/>
</dbReference>
<accession>A0A4Q1CBF4</accession>
<evidence type="ECO:0000259" key="2">
    <source>
        <dbReference type="Pfam" id="PF17390"/>
    </source>
</evidence>
<comment type="caution">
    <text evidence="3">The sequence shown here is derived from an EMBL/GenBank/DDBJ whole genome shotgun (WGS) entry which is preliminary data.</text>
</comment>
<dbReference type="InterPro" id="IPR008928">
    <property type="entry name" value="6-hairpin_glycosidase_sf"/>
</dbReference>
<dbReference type="SUPFAM" id="SSF48208">
    <property type="entry name" value="Six-hairpin glycosidases"/>
    <property type="match status" value="1"/>
</dbReference>
<dbReference type="InterPro" id="IPR012341">
    <property type="entry name" value="6hp_glycosidase-like_sf"/>
</dbReference>
<dbReference type="Pfam" id="PF17389">
    <property type="entry name" value="Bac_rhamnosid6H"/>
    <property type="match status" value="1"/>
</dbReference>
<evidence type="ECO:0000259" key="1">
    <source>
        <dbReference type="Pfam" id="PF17389"/>
    </source>
</evidence>
<name>A0A4Q1CBF4_9BACT</name>
<evidence type="ECO:0008006" key="5">
    <source>
        <dbReference type="Google" id="ProtNLM"/>
    </source>
</evidence>
<dbReference type="Pfam" id="PF17390">
    <property type="entry name" value="Bac_rhamnosid_C"/>
    <property type="match status" value="1"/>
</dbReference>
<dbReference type="AlphaFoldDB" id="A0A4Q1CBF4"/>
<dbReference type="InterPro" id="IPR035398">
    <property type="entry name" value="Bac_rhamnosid_C"/>
</dbReference>
<dbReference type="PANTHER" id="PTHR34987:SF2">
    <property type="entry name" value="B, PUTATIVE (AFU_ORTHOLOGUE AFUA_7G05040)-RELATED"/>
    <property type="match status" value="1"/>
</dbReference>
<feature type="domain" description="Alpha-L-rhamnosidase C-terminal" evidence="2">
    <location>
        <begin position="774"/>
        <end position="842"/>
    </location>
</feature>
<dbReference type="InterPro" id="IPR035396">
    <property type="entry name" value="Bac_rhamnosid6H"/>
</dbReference>
<dbReference type="Gene3D" id="1.50.10.10">
    <property type="match status" value="1"/>
</dbReference>
<dbReference type="PANTHER" id="PTHR34987">
    <property type="entry name" value="C, PUTATIVE (AFU_ORTHOLOGUE AFUA_3G02880)-RELATED"/>
    <property type="match status" value="1"/>
</dbReference>
<evidence type="ECO:0000313" key="4">
    <source>
        <dbReference type="Proteomes" id="UP000290218"/>
    </source>
</evidence>
<organism evidence="3 4">
    <name type="scientific">Oleiharenicola lentus</name>
    <dbReference type="NCBI Taxonomy" id="2508720"/>
    <lineage>
        <taxon>Bacteria</taxon>
        <taxon>Pseudomonadati</taxon>
        <taxon>Verrucomicrobiota</taxon>
        <taxon>Opitutia</taxon>
        <taxon>Opitutales</taxon>
        <taxon>Opitutaceae</taxon>
        <taxon>Oleiharenicola</taxon>
    </lineage>
</organism>
<dbReference type="OrthoDB" id="9761045at2"/>
<dbReference type="Gene3D" id="2.60.120.260">
    <property type="entry name" value="Galactose-binding domain-like"/>
    <property type="match status" value="2"/>
</dbReference>
<dbReference type="InterPro" id="IPR008979">
    <property type="entry name" value="Galactose-bd-like_sf"/>
</dbReference>
<keyword evidence="4" id="KW-1185">Reference proteome</keyword>
<reference evidence="3 4" key="1">
    <citation type="submission" date="2019-01" db="EMBL/GenBank/DDBJ databases">
        <title>Lacunisphaera sp. strain TWA-58.</title>
        <authorList>
            <person name="Chen W.-M."/>
        </authorList>
    </citation>
    <scope>NUCLEOTIDE SEQUENCE [LARGE SCALE GENOMIC DNA]</scope>
    <source>
        <strain evidence="3 4">TWA-58</strain>
    </source>
</reference>
<dbReference type="GO" id="GO:0005975">
    <property type="term" value="P:carbohydrate metabolic process"/>
    <property type="evidence" value="ECO:0007669"/>
    <property type="project" value="InterPro"/>
</dbReference>
<dbReference type="SUPFAM" id="SSF49785">
    <property type="entry name" value="Galactose-binding domain-like"/>
    <property type="match status" value="1"/>
</dbReference>
<feature type="domain" description="Alpha-L-rhamnosidase six-hairpin glycosidase" evidence="1">
    <location>
        <begin position="445"/>
        <end position="663"/>
    </location>
</feature>
<proteinExistence type="predicted"/>
<protein>
    <recommendedName>
        <fullName evidence="5">Alpha-L-rhamnosidase</fullName>
    </recommendedName>
</protein>
<gene>
    <name evidence="3" type="ORF">ESB00_10265</name>
</gene>
<evidence type="ECO:0000313" key="3">
    <source>
        <dbReference type="EMBL" id="RXK56232.1"/>
    </source>
</evidence>